<keyword evidence="2" id="KW-0540">Nuclease</keyword>
<evidence type="ECO:0000256" key="1">
    <source>
        <dbReference type="ARBA" id="ARBA00001968"/>
    </source>
</evidence>
<comment type="caution">
    <text evidence="9">The sequence shown here is derived from an EMBL/GenBank/DDBJ whole genome shotgun (WGS) entry which is preliminary data.</text>
</comment>
<feature type="domain" description="Endoribonuclease YicC-like C-terminal" evidence="8">
    <location>
        <begin position="185"/>
        <end position="304"/>
    </location>
</feature>
<evidence type="ECO:0000259" key="8">
    <source>
        <dbReference type="Pfam" id="PF08340"/>
    </source>
</evidence>
<evidence type="ECO:0000259" key="7">
    <source>
        <dbReference type="Pfam" id="PF03755"/>
    </source>
</evidence>
<name>A0AA46AE71_9BACL</name>
<evidence type="ECO:0000313" key="9">
    <source>
        <dbReference type="EMBL" id="SMP10380.1"/>
    </source>
</evidence>
<dbReference type="Pfam" id="PF08340">
    <property type="entry name" value="YicC-like_C"/>
    <property type="match status" value="1"/>
</dbReference>
<dbReference type="InterPro" id="IPR013527">
    <property type="entry name" value="YicC-like_N"/>
</dbReference>
<comment type="cofactor">
    <cofactor evidence="1">
        <name>a divalent metal cation</name>
        <dbReference type="ChEBI" id="CHEBI:60240"/>
    </cofactor>
</comment>
<evidence type="ECO:0000256" key="4">
    <source>
        <dbReference type="ARBA" id="ARBA00022801"/>
    </source>
</evidence>
<dbReference type="GO" id="GO:0004521">
    <property type="term" value="F:RNA endonuclease activity"/>
    <property type="evidence" value="ECO:0007669"/>
    <property type="project" value="InterPro"/>
</dbReference>
<feature type="domain" description="Endoribonuclease YicC-like N-terminal" evidence="7">
    <location>
        <begin position="16"/>
        <end position="168"/>
    </location>
</feature>
<keyword evidence="3" id="KW-0255">Endonuclease</keyword>
<comment type="similarity">
    <text evidence="5">Belongs to the YicC/YloC family.</text>
</comment>
<gene>
    <name evidence="9" type="ORF">SAMN06265361_102175</name>
</gene>
<proteinExistence type="inferred from homology"/>
<dbReference type="EMBL" id="FXTU01000002">
    <property type="protein sequence ID" value="SMP10380.1"/>
    <property type="molecule type" value="Genomic_DNA"/>
</dbReference>
<dbReference type="PANTHER" id="PTHR30636:SF3">
    <property type="entry name" value="UPF0701 PROTEIN YICC"/>
    <property type="match status" value="1"/>
</dbReference>
<keyword evidence="10" id="KW-1185">Reference proteome</keyword>
<dbReference type="GO" id="GO:0016787">
    <property type="term" value="F:hydrolase activity"/>
    <property type="evidence" value="ECO:0007669"/>
    <property type="project" value="UniProtKB-KW"/>
</dbReference>
<keyword evidence="6" id="KW-0175">Coiled coil</keyword>
<reference evidence="9" key="1">
    <citation type="submission" date="2017-05" db="EMBL/GenBank/DDBJ databases">
        <authorList>
            <person name="Varghese N."/>
            <person name="Submissions S."/>
        </authorList>
    </citation>
    <scope>NUCLEOTIDE SEQUENCE</scope>
    <source>
        <strain evidence="9">DSM 45262</strain>
    </source>
</reference>
<feature type="coiled-coil region" evidence="6">
    <location>
        <begin position="131"/>
        <end position="188"/>
    </location>
</feature>
<keyword evidence="4" id="KW-0378">Hydrolase</keyword>
<evidence type="ECO:0000256" key="2">
    <source>
        <dbReference type="ARBA" id="ARBA00022722"/>
    </source>
</evidence>
<dbReference type="InterPro" id="IPR013551">
    <property type="entry name" value="YicC-like_C"/>
</dbReference>
<dbReference type="InterPro" id="IPR005229">
    <property type="entry name" value="YicC/YloC-like"/>
</dbReference>
<dbReference type="Pfam" id="PF03755">
    <property type="entry name" value="YicC-like_N"/>
    <property type="match status" value="1"/>
</dbReference>
<evidence type="ECO:0000313" key="10">
    <source>
        <dbReference type="Proteomes" id="UP001157946"/>
    </source>
</evidence>
<dbReference type="PANTHER" id="PTHR30636">
    <property type="entry name" value="UPF0701 PROTEIN YICC"/>
    <property type="match status" value="1"/>
</dbReference>
<dbReference type="AlphaFoldDB" id="A0AA46AE71"/>
<evidence type="ECO:0000256" key="3">
    <source>
        <dbReference type="ARBA" id="ARBA00022759"/>
    </source>
</evidence>
<accession>A0AA46AE71</accession>
<organism evidence="9 10">
    <name type="scientific">Laceyella tengchongensis</name>
    <dbReference type="NCBI Taxonomy" id="574699"/>
    <lineage>
        <taxon>Bacteria</taxon>
        <taxon>Bacillati</taxon>
        <taxon>Bacillota</taxon>
        <taxon>Bacilli</taxon>
        <taxon>Bacillales</taxon>
        <taxon>Thermoactinomycetaceae</taxon>
        <taxon>Laceyella</taxon>
    </lineage>
</organism>
<evidence type="ECO:0000256" key="6">
    <source>
        <dbReference type="SAM" id="Coils"/>
    </source>
</evidence>
<dbReference type="Proteomes" id="UP001157946">
    <property type="component" value="Unassembled WGS sequence"/>
</dbReference>
<protein>
    <submittedName>
        <fullName evidence="9">TIGR00255 family protein</fullName>
    </submittedName>
</protein>
<evidence type="ECO:0000256" key="5">
    <source>
        <dbReference type="ARBA" id="ARBA00035648"/>
    </source>
</evidence>
<sequence length="304" mass="34973">MWGLEMTTQEKLTAMSMTGYGRGEVETAECRVTTEIRSVNHRFLDVVVRLPQGWMSLEEDIRRLVQSVVRRGRVDVFVSLEGIAPPERKVEIDWQFVESFLAAGSALQHKWGIEPQLTLADLIHKPEFWIIEEVKREVEEYKEICLKAVEQACIRLKEMRMQEGLRLAEDVSARLAELLEIVRRIEAEVPQIKTHVESRLMARLSEMLADVDTPPERVVAEVAIWVDKADITEELTRLKSHAEQFQAALKQPEPVGRRLDFLVQEMNREVNTIGSKANLHTISAFVVDCKSVLEKMKEQVQNME</sequence>
<dbReference type="NCBIfam" id="TIGR00255">
    <property type="entry name" value="YicC/YloC family endoribonuclease"/>
    <property type="match status" value="1"/>
</dbReference>